<dbReference type="Proteomes" id="UP001209878">
    <property type="component" value="Unassembled WGS sequence"/>
</dbReference>
<accession>A0AAD9P6R1</accession>
<gene>
    <name evidence="1" type="ORF">NP493_113g02016</name>
</gene>
<dbReference type="AlphaFoldDB" id="A0AAD9P6R1"/>
<keyword evidence="2" id="KW-1185">Reference proteome</keyword>
<organism evidence="1 2">
    <name type="scientific">Ridgeia piscesae</name>
    <name type="common">Tubeworm</name>
    <dbReference type="NCBI Taxonomy" id="27915"/>
    <lineage>
        <taxon>Eukaryota</taxon>
        <taxon>Metazoa</taxon>
        <taxon>Spiralia</taxon>
        <taxon>Lophotrochozoa</taxon>
        <taxon>Annelida</taxon>
        <taxon>Polychaeta</taxon>
        <taxon>Sedentaria</taxon>
        <taxon>Canalipalpata</taxon>
        <taxon>Sabellida</taxon>
        <taxon>Siboglinidae</taxon>
        <taxon>Ridgeia</taxon>
    </lineage>
</organism>
<evidence type="ECO:0000313" key="1">
    <source>
        <dbReference type="EMBL" id="KAK2189209.1"/>
    </source>
</evidence>
<dbReference type="EMBL" id="JAODUO010000112">
    <property type="protein sequence ID" value="KAK2189209.1"/>
    <property type="molecule type" value="Genomic_DNA"/>
</dbReference>
<protein>
    <submittedName>
        <fullName evidence="1">Uncharacterized protein</fullName>
    </submittedName>
</protein>
<evidence type="ECO:0000313" key="2">
    <source>
        <dbReference type="Proteomes" id="UP001209878"/>
    </source>
</evidence>
<name>A0AAD9P6R1_RIDPI</name>
<reference evidence="1" key="1">
    <citation type="journal article" date="2023" name="Mol. Biol. Evol.">
        <title>Third-Generation Sequencing Reveals the Adaptive Role of the Epigenome in Three Deep-Sea Polychaetes.</title>
        <authorList>
            <person name="Perez M."/>
            <person name="Aroh O."/>
            <person name="Sun Y."/>
            <person name="Lan Y."/>
            <person name="Juniper S.K."/>
            <person name="Young C.R."/>
            <person name="Angers B."/>
            <person name="Qian P.Y."/>
        </authorList>
    </citation>
    <scope>NUCLEOTIDE SEQUENCE</scope>
    <source>
        <strain evidence="1">R07B-5</strain>
    </source>
</reference>
<proteinExistence type="predicted"/>
<comment type="caution">
    <text evidence="1">The sequence shown here is derived from an EMBL/GenBank/DDBJ whole genome shotgun (WGS) entry which is preliminary data.</text>
</comment>
<sequence length="105" mass="12418">MKLHWLPVKQRVQYSILLLVFRAQHRLAPPYITDLLEQRATRVLRSTTNNDFYVPPSRSRYGDRMFSVAGPRLWNSLPAEMKKNGCLVTFKRLLKTHLFRAVYEV</sequence>